<dbReference type="InterPro" id="IPR001647">
    <property type="entry name" value="HTH_TetR"/>
</dbReference>
<dbReference type="GO" id="GO:0000976">
    <property type="term" value="F:transcription cis-regulatory region binding"/>
    <property type="evidence" value="ECO:0007669"/>
    <property type="project" value="TreeGrafter"/>
</dbReference>
<dbReference type="SUPFAM" id="SSF46689">
    <property type="entry name" value="Homeodomain-like"/>
    <property type="match status" value="1"/>
</dbReference>
<dbReference type="InterPro" id="IPR050109">
    <property type="entry name" value="HTH-type_TetR-like_transc_reg"/>
</dbReference>
<evidence type="ECO:0000256" key="4">
    <source>
        <dbReference type="PROSITE-ProRule" id="PRU00335"/>
    </source>
</evidence>
<evidence type="ECO:0000256" key="1">
    <source>
        <dbReference type="ARBA" id="ARBA00023015"/>
    </source>
</evidence>
<feature type="DNA-binding region" description="H-T-H motif" evidence="4">
    <location>
        <begin position="52"/>
        <end position="71"/>
    </location>
</feature>
<dbReference type="InterPro" id="IPR009057">
    <property type="entry name" value="Homeodomain-like_sf"/>
</dbReference>
<evidence type="ECO:0000313" key="8">
    <source>
        <dbReference type="Proteomes" id="UP000587211"/>
    </source>
</evidence>
<dbReference type="PROSITE" id="PS50977">
    <property type="entry name" value="HTH_TETR_2"/>
    <property type="match status" value="1"/>
</dbReference>
<accession>A0A8I0FZU7</accession>
<evidence type="ECO:0000256" key="2">
    <source>
        <dbReference type="ARBA" id="ARBA00023125"/>
    </source>
</evidence>
<reference evidence="6" key="2">
    <citation type="submission" date="2020-09" db="EMBL/GenBank/DDBJ databases">
        <title>Novel species in genus Aeromicrobium.</title>
        <authorList>
            <person name="Zhang G."/>
        </authorList>
    </citation>
    <scope>NUCLEOTIDE SEQUENCE</scope>
    <source>
        <strain evidence="6">SSW1-57</strain>
    </source>
</reference>
<keyword evidence="3" id="KW-0804">Transcription</keyword>
<dbReference type="Pfam" id="PF00440">
    <property type="entry name" value="TetR_N"/>
    <property type="match status" value="1"/>
</dbReference>
<feature type="domain" description="HTH tetR-type" evidence="5">
    <location>
        <begin position="29"/>
        <end position="89"/>
    </location>
</feature>
<evidence type="ECO:0000259" key="5">
    <source>
        <dbReference type="PROSITE" id="PS50977"/>
    </source>
</evidence>
<evidence type="ECO:0000313" key="7">
    <source>
        <dbReference type="EMBL" id="NYI38695.1"/>
    </source>
</evidence>
<dbReference type="Proteomes" id="UP000587211">
    <property type="component" value="Unassembled WGS sequence"/>
</dbReference>
<dbReference type="GO" id="GO:0003700">
    <property type="term" value="F:DNA-binding transcription factor activity"/>
    <property type="evidence" value="ECO:0007669"/>
    <property type="project" value="TreeGrafter"/>
</dbReference>
<comment type="caution">
    <text evidence="6">The sequence shown here is derived from an EMBL/GenBank/DDBJ whole genome shotgun (WGS) entry which is preliminary data.</text>
</comment>
<protein>
    <submittedName>
        <fullName evidence="6 7">AcrR family transcriptional regulator</fullName>
    </submittedName>
</protein>
<dbReference type="RefSeq" id="WP_179425653.1">
    <property type="nucleotide sequence ID" value="NZ_BAAAMP010000016.1"/>
</dbReference>
<dbReference type="Proteomes" id="UP000659061">
    <property type="component" value="Unassembled WGS sequence"/>
</dbReference>
<evidence type="ECO:0000313" key="9">
    <source>
        <dbReference type="Proteomes" id="UP000659061"/>
    </source>
</evidence>
<evidence type="ECO:0000256" key="3">
    <source>
        <dbReference type="ARBA" id="ARBA00023163"/>
    </source>
</evidence>
<dbReference type="PANTHER" id="PTHR30055">
    <property type="entry name" value="HTH-TYPE TRANSCRIPTIONAL REGULATOR RUTR"/>
    <property type="match status" value="1"/>
</dbReference>
<sequence>MPEDALSLLPERLELPRGRAALPESEVAASQRGRILQAVSDEVAHAGFAGATVTGITRRARVSRTTFYRCFSDKEEAFAAAHETISEQLVQFIRDQGVTLDDAAWEQRIELGVRGLAACLEARPTFARSFVVEIHAAGERLRRQRDVVVERHARSLARVAELAAASGADVRVPTELEVVGAIGAAEELVAREIRRTPPRRRLRLSAIVPPVVSIQTSLLRPV</sequence>
<dbReference type="EMBL" id="JACWMT010000004">
    <property type="protein sequence ID" value="MBD1272111.1"/>
    <property type="molecule type" value="Genomic_DNA"/>
</dbReference>
<organism evidence="6 9">
    <name type="scientific">Aeromicrobium tamlense</name>
    <dbReference type="NCBI Taxonomy" id="375541"/>
    <lineage>
        <taxon>Bacteria</taxon>
        <taxon>Bacillati</taxon>
        <taxon>Actinomycetota</taxon>
        <taxon>Actinomycetes</taxon>
        <taxon>Propionibacteriales</taxon>
        <taxon>Nocardioidaceae</taxon>
        <taxon>Aeromicrobium</taxon>
    </lineage>
</organism>
<evidence type="ECO:0000313" key="6">
    <source>
        <dbReference type="EMBL" id="MBD1272111.1"/>
    </source>
</evidence>
<dbReference type="PANTHER" id="PTHR30055:SF234">
    <property type="entry name" value="HTH-TYPE TRANSCRIPTIONAL REGULATOR BETI"/>
    <property type="match status" value="1"/>
</dbReference>
<dbReference type="Gene3D" id="1.10.357.10">
    <property type="entry name" value="Tetracycline Repressor, domain 2"/>
    <property type="match status" value="1"/>
</dbReference>
<dbReference type="EMBL" id="JACBZN010000001">
    <property type="protein sequence ID" value="NYI38695.1"/>
    <property type="molecule type" value="Genomic_DNA"/>
</dbReference>
<dbReference type="AlphaFoldDB" id="A0A8I0FZU7"/>
<keyword evidence="1" id="KW-0805">Transcription regulation</keyword>
<keyword evidence="2 4" id="KW-0238">DNA-binding</keyword>
<proteinExistence type="predicted"/>
<gene>
    <name evidence="7" type="ORF">BJ975_002070</name>
    <name evidence="6" type="ORF">IDH50_17840</name>
</gene>
<keyword evidence="8" id="KW-1185">Reference proteome</keyword>
<name>A0A8I0FZU7_9ACTN</name>
<reference evidence="7 8" key="1">
    <citation type="submission" date="2020-07" db="EMBL/GenBank/DDBJ databases">
        <title>Sequencing the genomes of 1000 actinobacteria strains.</title>
        <authorList>
            <person name="Klenk H.-P."/>
        </authorList>
    </citation>
    <scope>NUCLEOTIDE SEQUENCE [LARGE SCALE GENOMIC DNA]</scope>
    <source>
        <strain evidence="7 8">DSM 19087</strain>
    </source>
</reference>